<dbReference type="Pfam" id="PF09898">
    <property type="entry name" value="DUF2125"/>
    <property type="match status" value="1"/>
</dbReference>
<evidence type="ECO:0000313" key="2">
    <source>
        <dbReference type="EMBL" id="WDR01459.1"/>
    </source>
</evidence>
<dbReference type="EMBL" id="CP118246">
    <property type="protein sequence ID" value="WDR01459.1"/>
    <property type="molecule type" value="Genomic_DNA"/>
</dbReference>
<dbReference type="Proteomes" id="UP001220530">
    <property type="component" value="Chromosome"/>
</dbReference>
<keyword evidence="1" id="KW-0472">Membrane</keyword>
<dbReference type="InterPro" id="IPR018666">
    <property type="entry name" value="DUF2125"/>
</dbReference>
<dbReference type="RefSeq" id="WP_282217870.1">
    <property type="nucleotide sequence ID" value="NZ_CP118246.1"/>
</dbReference>
<keyword evidence="1" id="KW-1133">Transmembrane helix</keyword>
<organism evidence="2 3">
    <name type="scientific">Devosia algicola</name>
    <dbReference type="NCBI Taxonomy" id="3026418"/>
    <lineage>
        <taxon>Bacteria</taxon>
        <taxon>Pseudomonadati</taxon>
        <taxon>Pseudomonadota</taxon>
        <taxon>Alphaproteobacteria</taxon>
        <taxon>Hyphomicrobiales</taxon>
        <taxon>Devosiaceae</taxon>
        <taxon>Devosia</taxon>
    </lineage>
</organism>
<keyword evidence="3" id="KW-1185">Reference proteome</keyword>
<protein>
    <submittedName>
        <fullName evidence="2">DUF2125 domain-containing protein</fullName>
    </submittedName>
</protein>
<reference evidence="2 3" key="1">
    <citation type="submission" date="2023-02" db="EMBL/GenBank/DDBJ databases">
        <title>Devosia algicola sp. nov., isolated from the phycosphere of marine algae.</title>
        <authorList>
            <person name="Kim J.M."/>
            <person name="Lee J.K."/>
            <person name="Choi B.J."/>
            <person name="Bayburt H."/>
            <person name="Jeon C.O."/>
        </authorList>
    </citation>
    <scope>NUCLEOTIDE SEQUENCE [LARGE SCALE GENOMIC DNA]</scope>
    <source>
        <strain evidence="2 3">G20-9</strain>
    </source>
</reference>
<keyword evidence="1" id="KW-0812">Transmembrane</keyword>
<accession>A0ABY7YJS7</accession>
<evidence type="ECO:0000313" key="3">
    <source>
        <dbReference type="Proteomes" id="UP001220530"/>
    </source>
</evidence>
<feature type="transmembrane region" description="Helical" evidence="1">
    <location>
        <begin position="6"/>
        <end position="26"/>
    </location>
</feature>
<sequence>MKRIIYLGIAILVVVLVWSAGWFYLAGEIRKSIVLMADADGIAAPALSCGTLDISGYPFHFNADCEKASLLSGDILVTIPGLRVSAQVYQPTHLLASALGPITIADDFTGSKSEISWDSLQASLRLEGWRIGRLSIVADNLAWTDVLFGQPIASAPKAEFHLLDIPEQYDPERGTAALALYTQADNIVAPGLTITDGNASIQAEPVRPARRRSALG</sequence>
<name>A0ABY7YJS7_9HYPH</name>
<proteinExistence type="predicted"/>
<gene>
    <name evidence="2" type="ORF">PSQ19_11660</name>
</gene>
<evidence type="ECO:0000256" key="1">
    <source>
        <dbReference type="SAM" id="Phobius"/>
    </source>
</evidence>